<evidence type="ECO:0000259" key="3">
    <source>
        <dbReference type="PROSITE" id="PS50977"/>
    </source>
</evidence>
<evidence type="ECO:0000313" key="4">
    <source>
        <dbReference type="EMBL" id="QNM10107.1"/>
    </source>
</evidence>
<reference evidence="4 5" key="1">
    <citation type="submission" date="2020-08" db="EMBL/GenBank/DDBJ databases">
        <authorList>
            <person name="Liu C."/>
            <person name="Sun Q."/>
        </authorList>
    </citation>
    <scope>NUCLEOTIDE SEQUENCE [LARGE SCALE GENOMIC DNA]</scope>
    <source>
        <strain evidence="4 5">NSJ-29</strain>
    </source>
</reference>
<organism evidence="4 5">
    <name type="scientific">Wansuia hejianensis</name>
    <dbReference type="NCBI Taxonomy" id="2763667"/>
    <lineage>
        <taxon>Bacteria</taxon>
        <taxon>Bacillati</taxon>
        <taxon>Bacillota</taxon>
        <taxon>Clostridia</taxon>
        <taxon>Lachnospirales</taxon>
        <taxon>Lachnospiraceae</taxon>
        <taxon>Wansuia</taxon>
    </lineage>
</organism>
<dbReference type="EMBL" id="CP060635">
    <property type="protein sequence ID" value="QNM10107.1"/>
    <property type="molecule type" value="Genomic_DNA"/>
</dbReference>
<dbReference type="Proteomes" id="UP000515860">
    <property type="component" value="Chromosome"/>
</dbReference>
<evidence type="ECO:0000256" key="2">
    <source>
        <dbReference type="PROSITE-ProRule" id="PRU00335"/>
    </source>
</evidence>
<dbReference type="InterPro" id="IPR009057">
    <property type="entry name" value="Homeodomain-like_sf"/>
</dbReference>
<dbReference type="RefSeq" id="WP_118645586.1">
    <property type="nucleotide sequence ID" value="NZ_CP060635.1"/>
</dbReference>
<dbReference type="InterPro" id="IPR050624">
    <property type="entry name" value="HTH-type_Tx_Regulator"/>
</dbReference>
<evidence type="ECO:0000256" key="1">
    <source>
        <dbReference type="ARBA" id="ARBA00023125"/>
    </source>
</evidence>
<dbReference type="KEGG" id="whj:H9Q79_07510"/>
<dbReference type="GO" id="GO:0003677">
    <property type="term" value="F:DNA binding"/>
    <property type="evidence" value="ECO:0007669"/>
    <property type="project" value="UniProtKB-UniRule"/>
</dbReference>
<sequence>MEDKRIVKTKRALRQALIELLADTPFEEITITNLCKTADISRITFYTHYSDKYDLADDIFKEMIASGTELYNRLQQSNNPGNDPVTSYCNVLDSILDTYYNNFDFFHQTSPHRNYSLAFTFYHYVLETVEMHARKERNLLMPKYSTRKVTGFLCLGLLGFINECHGERSSLEQIRAESKEILRGILESEILTKRGVIHRPET</sequence>
<dbReference type="PROSITE" id="PS50977">
    <property type="entry name" value="HTH_TETR_2"/>
    <property type="match status" value="1"/>
</dbReference>
<dbReference type="PANTHER" id="PTHR43479">
    <property type="entry name" value="ACREF/ENVCD OPERON REPRESSOR-RELATED"/>
    <property type="match status" value="1"/>
</dbReference>
<name>A0A7G9GH25_9FIRM</name>
<dbReference type="PANTHER" id="PTHR43479:SF7">
    <property type="entry name" value="TETR-FAMILY TRANSCRIPTIONAL REGULATOR"/>
    <property type="match status" value="1"/>
</dbReference>
<feature type="domain" description="HTH tetR-type" evidence="3">
    <location>
        <begin position="7"/>
        <end position="67"/>
    </location>
</feature>
<gene>
    <name evidence="4" type="ORF">H9Q79_07510</name>
</gene>
<dbReference type="Gene3D" id="1.10.357.10">
    <property type="entry name" value="Tetracycline Repressor, domain 2"/>
    <property type="match status" value="1"/>
</dbReference>
<keyword evidence="5" id="KW-1185">Reference proteome</keyword>
<keyword evidence="1 2" id="KW-0238">DNA-binding</keyword>
<proteinExistence type="predicted"/>
<accession>A0A7G9GH25</accession>
<dbReference type="SUPFAM" id="SSF46689">
    <property type="entry name" value="Homeodomain-like"/>
    <property type="match status" value="1"/>
</dbReference>
<protein>
    <submittedName>
        <fullName evidence="4">TetR/AcrR family transcriptional regulator</fullName>
    </submittedName>
</protein>
<dbReference type="InterPro" id="IPR001647">
    <property type="entry name" value="HTH_TetR"/>
</dbReference>
<feature type="DNA-binding region" description="H-T-H motif" evidence="2">
    <location>
        <begin position="30"/>
        <end position="49"/>
    </location>
</feature>
<dbReference type="AlphaFoldDB" id="A0A7G9GH25"/>
<evidence type="ECO:0000313" key="5">
    <source>
        <dbReference type="Proteomes" id="UP000515860"/>
    </source>
</evidence>